<reference evidence="5" key="1">
    <citation type="journal article" date="2019" name="Int. J. Syst. Evol. Microbiol.">
        <title>The Global Catalogue of Microorganisms (GCM) 10K type strain sequencing project: providing services to taxonomists for standard genome sequencing and annotation.</title>
        <authorList>
            <consortium name="The Broad Institute Genomics Platform"/>
            <consortium name="The Broad Institute Genome Sequencing Center for Infectious Disease"/>
            <person name="Wu L."/>
            <person name="Ma J."/>
        </authorList>
    </citation>
    <scope>NUCLEOTIDE SEQUENCE [LARGE SCALE GENOMIC DNA]</scope>
    <source>
        <strain evidence="5">JCM 16904</strain>
    </source>
</reference>
<dbReference type="InterPro" id="IPR002347">
    <property type="entry name" value="SDR_fam"/>
</dbReference>
<dbReference type="SUPFAM" id="SSF51735">
    <property type="entry name" value="NAD(P)-binding Rossmann-fold domains"/>
    <property type="match status" value="1"/>
</dbReference>
<evidence type="ECO:0000256" key="1">
    <source>
        <dbReference type="ARBA" id="ARBA00006484"/>
    </source>
</evidence>
<evidence type="ECO:0000313" key="4">
    <source>
        <dbReference type="EMBL" id="GAA3671325.1"/>
    </source>
</evidence>
<dbReference type="InterPro" id="IPR051122">
    <property type="entry name" value="SDR_DHRS6-like"/>
</dbReference>
<evidence type="ECO:0000256" key="3">
    <source>
        <dbReference type="RuleBase" id="RU000363"/>
    </source>
</evidence>
<evidence type="ECO:0000313" key="5">
    <source>
        <dbReference type="Proteomes" id="UP001500902"/>
    </source>
</evidence>
<keyword evidence="5" id="KW-1185">Reference proteome</keyword>
<dbReference type="PANTHER" id="PTHR43477">
    <property type="entry name" value="DIHYDROANTICAPSIN 7-DEHYDROGENASE"/>
    <property type="match status" value="1"/>
</dbReference>
<dbReference type="EMBL" id="BAAAZP010000075">
    <property type="protein sequence ID" value="GAA3671325.1"/>
    <property type="molecule type" value="Genomic_DNA"/>
</dbReference>
<dbReference type="RefSeq" id="WP_344879585.1">
    <property type="nucleotide sequence ID" value="NZ_BAAAZP010000075.1"/>
</dbReference>
<accession>A0ABP7BW14</accession>
<comment type="similarity">
    <text evidence="1 3">Belongs to the short-chain dehydrogenases/reductases (SDR) family.</text>
</comment>
<evidence type="ECO:0000256" key="2">
    <source>
        <dbReference type="ARBA" id="ARBA00023002"/>
    </source>
</evidence>
<keyword evidence="2" id="KW-0560">Oxidoreductase</keyword>
<dbReference type="Proteomes" id="UP001500902">
    <property type="component" value="Unassembled WGS sequence"/>
</dbReference>
<dbReference type="Gene3D" id="3.40.50.720">
    <property type="entry name" value="NAD(P)-binding Rossmann-like Domain"/>
    <property type="match status" value="1"/>
</dbReference>
<dbReference type="PRINTS" id="PR00080">
    <property type="entry name" value="SDRFAMILY"/>
</dbReference>
<dbReference type="InterPro" id="IPR036291">
    <property type="entry name" value="NAD(P)-bd_dom_sf"/>
</dbReference>
<dbReference type="CDD" id="cd05233">
    <property type="entry name" value="SDR_c"/>
    <property type="match status" value="1"/>
</dbReference>
<comment type="caution">
    <text evidence="4">The sequence shown here is derived from an EMBL/GenBank/DDBJ whole genome shotgun (WGS) entry which is preliminary data.</text>
</comment>
<sequence length="262" mass="26582">MDMRLTGKTAVVTGASRGIGLAITQALAGEGMRVVAAARTITPALKETGATALTADLSTSGGPAELIGRALAELGEIDLLVNNVGGGDVGDDHVGGFLGFADEHWVRDYDLNFLSAVRATRAALPSLLRSRGTVVNVSSNGARMPHAGPVTYTTAKAALTAFGKALAEEFGPQGVRVNTISPGATRTSLWESPDGYGAALASSLGLEHEQLLAGLPSSTGMTTGRLVTAEEVAALVTWLASPHAGSVNGADYVMDGGAIKTV</sequence>
<gene>
    <name evidence="4" type="ORF">GCM10022224_039460</name>
</gene>
<dbReference type="PRINTS" id="PR00081">
    <property type="entry name" value="GDHRDH"/>
</dbReference>
<protein>
    <submittedName>
        <fullName evidence="4">SDR family oxidoreductase</fullName>
    </submittedName>
</protein>
<organism evidence="4 5">
    <name type="scientific">Nonomuraea antimicrobica</name>
    <dbReference type="NCBI Taxonomy" id="561173"/>
    <lineage>
        <taxon>Bacteria</taxon>
        <taxon>Bacillati</taxon>
        <taxon>Actinomycetota</taxon>
        <taxon>Actinomycetes</taxon>
        <taxon>Streptosporangiales</taxon>
        <taxon>Streptosporangiaceae</taxon>
        <taxon>Nonomuraea</taxon>
    </lineage>
</organism>
<name>A0ABP7BW14_9ACTN</name>
<dbReference type="Pfam" id="PF00106">
    <property type="entry name" value="adh_short"/>
    <property type="match status" value="1"/>
</dbReference>
<dbReference type="PANTHER" id="PTHR43477:SF1">
    <property type="entry name" value="DIHYDROANTICAPSIN 7-DEHYDROGENASE"/>
    <property type="match status" value="1"/>
</dbReference>
<proteinExistence type="inferred from homology"/>